<proteinExistence type="predicted"/>
<dbReference type="PANTHER" id="PTHR38886:SF1">
    <property type="entry name" value="NACHT-NTPASE AND P-LOOP NTPASES N-TERMINAL DOMAIN-CONTAINING PROTEIN"/>
    <property type="match status" value="1"/>
</dbReference>
<evidence type="ECO:0000313" key="2">
    <source>
        <dbReference type="Proteomes" id="UP000077266"/>
    </source>
</evidence>
<organism evidence="1 2">
    <name type="scientific">Exidia glandulosa HHB12029</name>
    <dbReference type="NCBI Taxonomy" id="1314781"/>
    <lineage>
        <taxon>Eukaryota</taxon>
        <taxon>Fungi</taxon>
        <taxon>Dikarya</taxon>
        <taxon>Basidiomycota</taxon>
        <taxon>Agaricomycotina</taxon>
        <taxon>Agaricomycetes</taxon>
        <taxon>Auriculariales</taxon>
        <taxon>Exidiaceae</taxon>
        <taxon>Exidia</taxon>
    </lineage>
</organism>
<accession>A0A165PYW0</accession>
<dbReference type="Proteomes" id="UP000077266">
    <property type="component" value="Unassembled WGS sequence"/>
</dbReference>
<evidence type="ECO:0008006" key="3">
    <source>
        <dbReference type="Google" id="ProtNLM"/>
    </source>
</evidence>
<gene>
    <name evidence="1" type="ORF">EXIGLDRAFT_374711</name>
</gene>
<dbReference type="OrthoDB" id="3267122at2759"/>
<evidence type="ECO:0000313" key="1">
    <source>
        <dbReference type="EMBL" id="KZW02853.1"/>
    </source>
</evidence>
<name>A0A165PYW0_EXIGL</name>
<dbReference type="PANTHER" id="PTHR38886">
    <property type="entry name" value="SESA DOMAIN-CONTAINING PROTEIN"/>
    <property type="match status" value="1"/>
</dbReference>
<protein>
    <recommendedName>
        <fullName evidence="3">Fungal N-terminal domain-containing protein</fullName>
    </recommendedName>
</protein>
<keyword evidence="2" id="KW-1185">Reference proteome</keyword>
<dbReference type="InParanoid" id="A0A165PYW0"/>
<reference evidence="1 2" key="1">
    <citation type="journal article" date="2016" name="Mol. Biol. Evol.">
        <title>Comparative Genomics of Early-Diverging Mushroom-Forming Fungi Provides Insights into the Origins of Lignocellulose Decay Capabilities.</title>
        <authorList>
            <person name="Nagy L.G."/>
            <person name="Riley R."/>
            <person name="Tritt A."/>
            <person name="Adam C."/>
            <person name="Daum C."/>
            <person name="Floudas D."/>
            <person name="Sun H."/>
            <person name="Yadav J.S."/>
            <person name="Pangilinan J."/>
            <person name="Larsson K.H."/>
            <person name="Matsuura K."/>
            <person name="Barry K."/>
            <person name="Labutti K."/>
            <person name="Kuo R."/>
            <person name="Ohm R.A."/>
            <person name="Bhattacharya S.S."/>
            <person name="Shirouzu T."/>
            <person name="Yoshinaga Y."/>
            <person name="Martin F.M."/>
            <person name="Grigoriev I.V."/>
            <person name="Hibbett D.S."/>
        </authorList>
    </citation>
    <scope>NUCLEOTIDE SEQUENCE [LARGE SCALE GENOMIC DNA]</scope>
    <source>
        <strain evidence="1 2">HHB12029</strain>
    </source>
</reference>
<dbReference type="AlphaFoldDB" id="A0A165PYW0"/>
<sequence>MTIPITVNAVGDIIALVQLGLRAVQRLDNARGAKAEYREVQSRLESLQSLLEFCAESLNSLSNADHKSAAMAHIDHARTQLATALQLLPGYKRLTAGTLASPVSTLRSIRSRVRDASKSLSWELRQSANARACLVKLSESIQTIHLAITAAHGVNAQTNFRSMSSTITNATAVTIAVQTDMSKTRSLVESMDARLSSVHDAVSSRAARGSEIQATLRQTVVDEMTGFREDLSLQTRQTQQYHRGAAIAVDGLAQQLTNIQKAVDALNRAQQRPAGTSTLNHLVSLRHVSLSATTLVHISQAVVPSNELVSGGCIGSFLALAVSAPRMTDQAAYLFCACLLFIAARMHRIYQSPVVVHVVIIVDLFGDEISLPLHEAESAECMSLL</sequence>
<dbReference type="EMBL" id="KV425886">
    <property type="protein sequence ID" value="KZW02853.1"/>
    <property type="molecule type" value="Genomic_DNA"/>
</dbReference>